<name>A0AA86VJZ3_9FABA</name>
<dbReference type="Proteomes" id="UP001189624">
    <property type="component" value="Chromosome 6"/>
</dbReference>
<reference evidence="2" key="1">
    <citation type="submission" date="2023-10" db="EMBL/GenBank/DDBJ databases">
        <authorList>
            <person name="Domelevo Entfellner J.-B."/>
        </authorList>
    </citation>
    <scope>NUCLEOTIDE SEQUENCE</scope>
</reference>
<feature type="domain" description="PB1-like" evidence="1">
    <location>
        <begin position="2"/>
        <end position="90"/>
    </location>
</feature>
<dbReference type="AlphaFoldDB" id="A0AA86VJZ3"/>
<dbReference type="EMBL" id="OY731403">
    <property type="protein sequence ID" value="CAJ1962087.1"/>
    <property type="molecule type" value="Genomic_DNA"/>
</dbReference>
<accession>A0AA86VJZ3</accession>
<dbReference type="Pfam" id="PF26130">
    <property type="entry name" value="PB1-like"/>
    <property type="match status" value="1"/>
</dbReference>
<keyword evidence="3" id="KW-1185">Reference proteome</keyword>
<proteinExistence type="predicted"/>
<sequence length="172" mass="19512">MGKFMRLKNLRYEGGEKHRICNINSNMWSYFKVVGIVNEFKYVGQFKLWWKSSTRTLDKDLKLFSLDKDAIELANYAEESKDEPNIYVEHIVNEMHNIELVHFIEGSMSGTVDGESLVINEQNQIGVGAEVNEQGEVGEEEGQIDVGLNGSDKELCENKRQLPIPTAGLNIS</sequence>
<evidence type="ECO:0000313" key="3">
    <source>
        <dbReference type="Proteomes" id="UP001189624"/>
    </source>
</evidence>
<dbReference type="InterPro" id="IPR058594">
    <property type="entry name" value="PB1-like_dom_pln"/>
</dbReference>
<protein>
    <recommendedName>
        <fullName evidence="1">PB1-like domain-containing protein</fullName>
    </recommendedName>
</protein>
<evidence type="ECO:0000313" key="2">
    <source>
        <dbReference type="EMBL" id="CAJ1962087.1"/>
    </source>
</evidence>
<evidence type="ECO:0000259" key="1">
    <source>
        <dbReference type="Pfam" id="PF26130"/>
    </source>
</evidence>
<dbReference type="Gramene" id="rna-AYBTSS11_LOCUS19060">
    <property type="protein sequence ID" value="CAJ1962087.1"/>
    <property type="gene ID" value="gene-AYBTSS11_LOCUS19060"/>
</dbReference>
<gene>
    <name evidence="2" type="ORF">AYBTSS11_LOCUS19060</name>
</gene>
<organism evidence="2 3">
    <name type="scientific">Sphenostylis stenocarpa</name>
    <dbReference type="NCBI Taxonomy" id="92480"/>
    <lineage>
        <taxon>Eukaryota</taxon>
        <taxon>Viridiplantae</taxon>
        <taxon>Streptophyta</taxon>
        <taxon>Embryophyta</taxon>
        <taxon>Tracheophyta</taxon>
        <taxon>Spermatophyta</taxon>
        <taxon>Magnoliopsida</taxon>
        <taxon>eudicotyledons</taxon>
        <taxon>Gunneridae</taxon>
        <taxon>Pentapetalae</taxon>
        <taxon>rosids</taxon>
        <taxon>fabids</taxon>
        <taxon>Fabales</taxon>
        <taxon>Fabaceae</taxon>
        <taxon>Papilionoideae</taxon>
        <taxon>50 kb inversion clade</taxon>
        <taxon>NPAAA clade</taxon>
        <taxon>indigoferoid/millettioid clade</taxon>
        <taxon>Phaseoleae</taxon>
        <taxon>Sphenostylis</taxon>
    </lineage>
</organism>